<name>A0A6J1GY55_CUCMO</name>
<feature type="region of interest" description="Disordered" evidence="1">
    <location>
        <begin position="104"/>
        <end position="359"/>
    </location>
</feature>
<keyword evidence="3" id="KW-1185">Reference proteome</keyword>
<dbReference type="GeneID" id="111458535"/>
<evidence type="ECO:0000313" key="4">
    <source>
        <dbReference type="RefSeq" id="XP_022957046.1"/>
    </source>
</evidence>
<dbReference type="RefSeq" id="XP_022957046.1">
    <property type="nucleotide sequence ID" value="XM_023101278.1"/>
</dbReference>
<evidence type="ECO:0000256" key="2">
    <source>
        <dbReference type="SAM" id="Phobius"/>
    </source>
</evidence>
<dbReference type="InterPro" id="IPR008978">
    <property type="entry name" value="HSP20-like_chaperone"/>
</dbReference>
<accession>A0A6J1GY55</accession>
<evidence type="ECO:0000256" key="1">
    <source>
        <dbReference type="SAM" id="MobiDB-lite"/>
    </source>
</evidence>
<dbReference type="CDD" id="cd00298">
    <property type="entry name" value="ACD_sHsps_p23-like"/>
    <property type="match status" value="1"/>
</dbReference>
<keyword evidence="2" id="KW-1133">Transmembrane helix</keyword>
<dbReference type="AlphaFoldDB" id="A0A6J1GY55"/>
<dbReference type="Proteomes" id="UP000504609">
    <property type="component" value="Unplaced"/>
</dbReference>
<feature type="compositionally biased region" description="Basic and acidic residues" evidence="1">
    <location>
        <begin position="246"/>
        <end position="258"/>
    </location>
</feature>
<feature type="compositionally biased region" description="Basic and acidic residues" evidence="1">
    <location>
        <begin position="317"/>
        <end position="357"/>
    </location>
</feature>
<gene>
    <name evidence="4" type="primary">LOC111458535</name>
</gene>
<reference evidence="4" key="1">
    <citation type="submission" date="2025-08" db="UniProtKB">
        <authorList>
            <consortium name="RefSeq"/>
        </authorList>
    </citation>
    <scope>IDENTIFICATION</scope>
    <source>
        <tissue evidence="4">Young leaves</tissue>
    </source>
</reference>
<keyword evidence="2" id="KW-0472">Membrane</keyword>
<evidence type="ECO:0000313" key="3">
    <source>
        <dbReference type="Proteomes" id="UP000504609"/>
    </source>
</evidence>
<feature type="compositionally biased region" description="Basic and acidic residues" evidence="1">
    <location>
        <begin position="300"/>
        <end position="309"/>
    </location>
</feature>
<feature type="compositionally biased region" description="Pro residues" evidence="1">
    <location>
        <begin position="267"/>
        <end position="279"/>
    </location>
</feature>
<feature type="transmembrane region" description="Helical" evidence="2">
    <location>
        <begin position="401"/>
        <end position="418"/>
    </location>
</feature>
<dbReference type="KEGG" id="cmos:111458535"/>
<feature type="compositionally biased region" description="Basic and acidic residues" evidence="1">
    <location>
        <begin position="222"/>
        <end position="232"/>
    </location>
</feature>
<organism evidence="3 4">
    <name type="scientific">Cucurbita moschata</name>
    <name type="common">Winter crookneck squash</name>
    <name type="synonym">Cucurbita pepo var. moschata</name>
    <dbReference type="NCBI Taxonomy" id="3662"/>
    <lineage>
        <taxon>Eukaryota</taxon>
        <taxon>Viridiplantae</taxon>
        <taxon>Streptophyta</taxon>
        <taxon>Embryophyta</taxon>
        <taxon>Tracheophyta</taxon>
        <taxon>Spermatophyta</taxon>
        <taxon>Magnoliopsida</taxon>
        <taxon>eudicotyledons</taxon>
        <taxon>Gunneridae</taxon>
        <taxon>Pentapetalae</taxon>
        <taxon>rosids</taxon>
        <taxon>fabids</taxon>
        <taxon>Cucurbitales</taxon>
        <taxon>Cucurbitaceae</taxon>
        <taxon>Cucurbiteae</taxon>
        <taxon>Cucurbita</taxon>
    </lineage>
</organism>
<proteinExistence type="predicted"/>
<feature type="compositionally biased region" description="Basic and acidic residues" evidence="1">
    <location>
        <begin position="186"/>
        <end position="197"/>
    </location>
</feature>
<keyword evidence="2" id="KW-0812">Transmembrane</keyword>
<dbReference type="Gene3D" id="2.60.40.790">
    <property type="match status" value="1"/>
</dbReference>
<feature type="compositionally biased region" description="Basic and acidic residues" evidence="1">
    <location>
        <begin position="114"/>
        <end position="140"/>
    </location>
</feature>
<feature type="compositionally biased region" description="Low complexity" evidence="1">
    <location>
        <begin position="280"/>
        <end position="290"/>
    </location>
</feature>
<feature type="compositionally biased region" description="Basic and acidic residues" evidence="1">
    <location>
        <begin position="152"/>
        <end position="170"/>
    </location>
</feature>
<dbReference type="SUPFAM" id="SSF49764">
    <property type="entry name" value="HSP20-like chaperones"/>
    <property type="match status" value="1"/>
</dbReference>
<sequence length="426" mass="46948">MDWFQKGSKSRDKNDTESLGITFEPIIFHPEINEYETCIKLPGCQKDQIKVTYEKATRKLKVQGKKQNTEFVKEFSAPADCLVTGIYGRFCGDVLRIIMPRMLSDRSPSNDASSKQEDDQKASSDREAAEHAGGHCDKLPARVPAPPPSDQRSTDEVKEIGGENQRRSMDKMLPAKRKWTASEDASSEKEDDQKASSDGKATAEAGDCREKSPVRAPADPESSEKSRQRDNELFPEISAPRPSAIEPRRSVRELRENYQKNISEIAAPPPPPPPPPSPPRSSSRAAATTPWNRKTTGIKARKEKEEDQKPPSTGDAESEKSILESQKNEKKTDQEVAKKAKIVTESKENKESEEKKPSAGGNVIFEMLAKVKETGKAAVAKVKETGEAVAKVAMKEENRPAVMIGAALLTIVVIGASLRSARKNKK</sequence>
<protein>
    <submittedName>
        <fullName evidence="4">Hepatoma-derived growth factor-related protein 2-like</fullName>
    </submittedName>
</protein>